<feature type="non-terminal residue" evidence="1">
    <location>
        <position position="1"/>
    </location>
</feature>
<evidence type="ECO:0000313" key="2">
    <source>
        <dbReference type="Proteomes" id="UP000799772"/>
    </source>
</evidence>
<dbReference type="Proteomes" id="UP000799772">
    <property type="component" value="Unassembled WGS sequence"/>
</dbReference>
<accession>A0A9P4I8Y0</accession>
<dbReference type="AlphaFoldDB" id="A0A9P4I8Y0"/>
<keyword evidence="2" id="KW-1185">Reference proteome</keyword>
<evidence type="ECO:0000313" key="1">
    <source>
        <dbReference type="EMBL" id="KAF2094579.1"/>
    </source>
</evidence>
<proteinExistence type="predicted"/>
<sequence>AAFWKQGRWNEGEELEVQVMDTRKRVLGAGHPDTLTSMNNLAFTLKDKGECEKAITLME</sequence>
<reference evidence="1" key="1">
    <citation type="journal article" date="2020" name="Stud. Mycol.">
        <title>101 Dothideomycetes genomes: a test case for predicting lifestyles and emergence of pathogens.</title>
        <authorList>
            <person name="Haridas S."/>
            <person name="Albert R."/>
            <person name="Binder M."/>
            <person name="Bloem J."/>
            <person name="Labutti K."/>
            <person name="Salamov A."/>
            <person name="Andreopoulos B."/>
            <person name="Baker S."/>
            <person name="Barry K."/>
            <person name="Bills G."/>
            <person name="Bluhm B."/>
            <person name="Cannon C."/>
            <person name="Castanera R."/>
            <person name="Culley D."/>
            <person name="Daum C."/>
            <person name="Ezra D."/>
            <person name="Gonzalez J."/>
            <person name="Henrissat B."/>
            <person name="Kuo A."/>
            <person name="Liang C."/>
            <person name="Lipzen A."/>
            <person name="Lutzoni F."/>
            <person name="Magnuson J."/>
            <person name="Mondo S."/>
            <person name="Nolan M."/>
            <person name="Ohm R."/>
            <person name="Pangilinan J."/>
            <person name="Park H.-J."/>
            <person name="Ramirez L."/>
            <person name="Alfaro M."/>
            <person name="Sun H."/>
            <person name="Tritt A."/>
            <person name="Yoshinaga Y."/>
            <person name="Zwiers L.-H."/>
            <person name="Turgeon B."/>
            <person name="Goodwin S."/>
            <person name="Spatafora J."/>
            <person name="Crous P."/>
            <person name="Grigoriev I."/>
        </authorList>
    </citation>
    <scope>NUCLEOTIDE SEQUENCE</scope>
    <source>
        <strain evidence="1">CBS 133067</strain>
    </source>
</reference>
<dbReference type="Pfam" id="PF13424">
    <property type="entry name" value="TPR_12"/>
    <property type="match status" value="1"/>
</dbReference>
<organism evidence="1 2">
    <name type="scientific">Rhizodiscina lignyota</name>
    <dbReference type="NCBI Taxonomy" id="1504668"/>
    <lineage>
        <taxon>Eukaryota</taxon>
        <taxon>Fungi</taxon>
        <taxon>Dikarya</taxon>
        <taxon>Ascomycota</taxon>
        <taxon>Pezizomycotina</taxon>
        <taxon>Dothideomycetes</taxon>
        <taxon>Pleosporomycetidae</taxon>
        <taxon>Aulographales</taxon>
        <taxon>Rhizodiscinaceae</taxon>
        <taxon>Rhizodiscina</taxon>
    </lineage>
</organism>
<dbReference type="SUPFAM" id="SSF48452">
    <property type="entry name" value="TPR-like"/>
    <property type="match status" value="1"/>
</dbReference>
<dbReference type="EMBL" id="ML978134">
    <property type="protein sequence ID" value="KAF2094579.1"/>
    <property type="molecule type" value="Genomic_DNA"/>
</dbReference>
<dbReference type="InterPro" id="IPR011990">
    <property type="entry name" value="TPR-like_helical_dom_sf"/>
</dbReference>
<comment type="caution">
    <text evidence="1">The sequence shown here is derived from an EMBL/GenBank/DDBJ whole genome shotgun (WGS) entry which is preliminary data.</text>
</comment>
<dbReference type="Gene3D" id="1.25.40.10">
    <property type="entry name" value="Tetratricopeptide repeat domain"/>
    <property type="match status" value="1"/>
</dbReference>
<gene>
    <name evidence="1" type="ORF">NA57DRAFT_11614</name>
</gene>
<evidence type="ECO:0008006" key="3">
    <source>
        <dbReference type="Google" id="ProtNLM"/>
    </source>
</evidence>
<dbReference type="OrthoDB" id="5986190at2759"/>
<name>A0A9P4I8Y0_9PEZI</name>
<protein>
    <recommendedName>
        <fullName evidence="3">Kinesin light chain</fullName>
    </recommendedName>
</protein>
<feature type="non-terminal residue" evidence="1">
    <location>
        <position position="59"/>
    </location>
</feature>